<keyword evidence="3" id="KW-0418">Kinase</keyword>
<keyword evidence="3" id="KW-0808">Transferase</keyword>
<dbReference type="InterPro" id="IPR000719">
    <property type="entry name" value="Prot_kinase_dom"/>
</dbReference>
<dbReference type="PROSITE" id="PS00108">
    <property type="entry name" value="PROTEIN_KINASE_ST"/>
    <property type="match status" value="1"/>
</dbReference>
<dbReference type="PANTHER" id="PTHR44167">
    <property type="entry name" value="OVARIAN-SPECIFIC SERINE/THREONINE-PROTEIN KINASE LOK-RELATED"/>
    <property type="match status" value="1"/>
</dbReference>
<reference evidence="3" key="2">
    <citation type="journal article" date="2023" name="IMA Fungus">
        <title>Comparative genomic study of the Penicillium genus elucidates a diverse pangenome and 15 lateral gene transfer events.</title>
        <authorList>
            <person name="Petersen C."/>
            <person name="Sorensen T."/>
            <person name="Nielsen M.R."/>
            <person name="Sondergaard T.E."/>
            <person name="Sorensen J.L."/>
            <person name="Fitzpatrick D.A."/>
            <person name="Frisvad J.C."/>
            <person name="Nielsen K.L."/>
        </authorList>
    </citation>
    <scope>NUCLEOTIDE SEQUENCE</scope>
    <source>
        <strain evidence="3">IBT 21917</strain>
    </source>
</reference>
<gene>
    <name evidence="3" type="ORF">N7492_003228</name>
</gene>
<dbReference type="GO" id="GO:0044773">
    <property type="term" value="P:mitotic DNA damage checkpoint signaling"/>
    <property type="evidence" value="ECO:0007669"/>
    <property type="project" value="TreeGrafter"/>
</dbReference>
<dbReference type="InterPro" id="IPR008271">
    <property type="entry name" value="Ser/Thr_kinase_AS"/>
</dbReference>
<dbReference type="InterPro" id="IPR011009">
    <property type="entry name" value="Kinase-like_dom_sf"/>
</dbReference>
<dbReference type="SMART" id="SM00220">
    <property type="entry name" value="S_TKc"/>
    <property type="match status" value="1"/>
</dbReference>
<comment type="caution">
    <text evidence="3">The sequence shown here is derived from an EMBL/GenBank/DDBJ whole genome shotgun (WGS) entry which is preliminary data.</text>
</comment>
<dbReference type="GO" id="GO:0005634">
    <property type="term" value="C:nucleus"/>
    <property type="evidence" value="ECO:0007669"/>
    <property type="project" value="TreeGrafter"/>
</dbReference>
<dbReference type="SUPFAM" id="SSF56112">
    <property type="entry name" value="Protein kinase-like (PK-like)"/>
    <property type="match status" value="1"/>
</dbReference>
<feature type="region of interest" description="Disordered" evidence="1">
    <location>
        <begin position="83"/>
        <end position="103"/>
    </location>
</feature>
<protein>
    <submittedName>
        <fullName evidence="3">Kinase-like protein</fullName>
    </submittedName>
</protein>
<dbReference type="EMBL" id="JAPQKO010000002">
    <property type="protein sequence ID" value="KAJ5180018.1"/>
    <property type="molecule type" value="Genomic_DNA"/>
</dbReference>
<dbReference type="AlphaFoldDB" id="A0A9W9IKX2"/>
<evidence type="ECO:0000256" key="1">
    <source>
        <dbReference type="SAM" id="MobiDB-lite"/>
    </source>
</evidence>
<reference evidence="3" key="1">
    <citation type="submission" date="2022-11" db="EMBL/GenBank/DDBJ databases">
        <authorList>
            <person name="Petersen C."/>
        </authorList>
    </citation>
    <scope>NUCLEOTIDE SEQUENCE</scope>
    <source>
        <strain evidence="3">IBT 21917</strain>
    </source>
</reference>
<dbReference type="OrthoDB" id="413582at2759"/>
<evidence type="ECO:0000259" key="2">
    <source>
        <dbReference type="PROSITE" id="PS50011"/>
    </source>
</evidence>
<evidence type="ECO:0000313" key="3">
    <source>
        <dbReference type="EMBL" id="KAJ5180018.1"/>
    </source>
</evidence>
<dbReference type="PANTHER" id="PTHR44167:SF24">
    <property type="entry name" value="SERINE_THREONINE-PROTEIN KINASE CHK2"/>
    <property type="match status" value="1"/>
</dbReference>
<dbReference type="GO" id="GO:0004674">
    <property type="term" value="F:protein serine/threonine kinase activity"/>
    <property type="evidence" value="ECO:0007669"/>
    <property type="project" value="TreeGrafter"/>
</dbReference>
<keyword evidence="4" id="KW-1185">Reference proteome</keyword>
<dbReference type="Pfam" id="PF00069">
    <property type="entry name" value="Pkinase"/>
    <property type="match status" value="1"/>
</dbReference>
<dbReference type="Gene3D" id="1.10.510.10">
    <property type="entry name" value="Transferase(Phosphotransferase) domain 1"/>
    <property type="match status" value="1"/>
</dbReference>
<feature type="domain" description="Protein kinase" evidence="2">
    <location>
        <begin position="120"/>
        <end position="410"/>
    </location>
</feature>
<accession>A0A9W9IKX2</accession>
<sequence>MRAANMQFPLRICDLSFLGIYWLLFISLISAFPAATFPDQFDHALPSERGDLTTEHNIARRAAIELEEWKIYQKYRERAEDFPQPPFPTKLVQGTTKATRRTDPNDRRHELYTFGDQTVTVTDIMLGKGADGVVYKGTRREKSVAVKVSSDPHLLQAGAYMQSLKDSPNIMKQLELFRGESIGPNEKGVREENYFQVLPLIDGNLSGWLEQTSDDDWQEYHKTIAQQALQGLVDMHKKGIAHRDYKPGNIFFRMDGGKPEVFVADLDRATDQSTSSEVRTGTKGYTPLEYMIGPSYDTRKGDTSGAAMAMLQLLFARRVPKKKIPSLGYPVTLWKAILDAQSTKSKWPKYRKETSAARIKRKVLKSDKFEYLLPGMNEEEELADVFSRALCLQDERLTVEQFMNQLLPLLPLNPCS</sequence>
<name>A0A9W9IKX2_9EURO</name>
<evidence type="ECO:0000313" key="4">
    <source>
        <dbReference type="Proteomes" id="UP001146351"/>
    </source>
</evidence>
<dbReference type="GO" id="GO:0005524">
    <property type="term" value="F:ATP binding"/>
    <property type="evidence" value="ECO:0007669"/>
    <property type="project" value="InterPro"/>
</dbReference>
<proteinExistence type="predicted"/>
<dbReference type="PROSITE" id="PS50011">
    <property type="entry name" value="PROTEIN_KINASE_DOM"/>
    <property type="match status" value="1"/>
</dbReference>
<organism evidence="3 4">
    <name type="scientific">Penicillium capsulatum</name>
    <dbReference type="NCBI Taxonomy" id="69766"/>
    <lineage>
        <taxon>Eukaryota</taxon>
        <taxon>Fungi</taxon>
        <taxon>Dikarya</taxon>
        <taxon>Ascomycota</taxon>
        <taxon>Pezizomycotina</taxon>
        <taxon>Eurotiomycetes</taxon>
        <taxon>Eurotiomycetidae</taxon>
        <taxon>Eurotiales</taxon>
        <taxon>Aspergillaceae</taxon>
        <taxon>Penicillium</taxon>
    </lineage>
</organism>
<dbReference type="Proteomes" id="UP001146351">
    <property type="component" value="Unassembled WGS sequence"/>
</dbReference>